<gene>
    <name evidence="1" type="ORF">FOVG_06158</name>
</gene>
<dbReference type="EMBL" id="JH650971">
    <property type="protein sequence ID" value="EXA44870.1"/>
    <property type="molecule type" value="Genomic_DNA"/>
</dbReference>
<reference evidence="1" key="1">
    <citation type="submission" date="2011-10" db="EMBL/GenBank/DDBJ databases">
        <title>The Genome Sequence of Fusarium oxysporum HDV247.</title>
        <authorList>
            <consortium name="The Broad Institute Genome Sequencing Platform"/>
            <person name="Ma L.-J."/>
            <person name="Gale L.R."/>
            <person name="Schwartz D.C."/>
            <person name="Zhou S."/>
            <person name="Corby-Kistler H."/>
            <person name="Young S.K."/>
            <person name="Zeng Q."/>
            <person name="Gargeya S."/>
            <person name="Fitzgerald M."/>
            <person name="Haas B."/>
            <person name="Abouelleil A."/>
            <person name="Alvarado L."/>
            <person name="Arachchi H.M."/>
            <person name="Berlin A."/>
            <person name="Brown A."/>
            <person name="Chapman S.B."/>
            <person name="Chen Z."/>
            <person name="Dunbar C."/>
            <person name="Freedman E."/>
            <person name="Gearin G."/>
            <person name="Goldberg J."/>
            <person name="Griggs A."/>
            <person name="Gujja S."/>
            <person name="Heiman D."/>
            <person name="Howarth C."/>
            <person name="Larson L."/>
            <person name="Lui A."/>
            <person name="MacDonald P.J.P."/>
            <person name="Montmayeur A."/>
            <person name="Murphy C."/>
            <person name="Neiman D."/>
            <person name="Pearson M."/>
            <person name="Priest M."/>
            <person name="Roberts A."/>
            <person name="Saif S."/>
            <person name="Shea T."/>
            <person name="Shenoy N."/>
            <person name="Sisk P."/>
            <person name="Stolte C."/>
            <person name="Sykes S."/>
            <person name="Wortman J."/>
            <person name="Nusbaum C."/>
            <person name="Birren B."/>
        </authorList>
    </citation>
    <scope>NUCLEOTIDE SEQUENCE [LARGE SCALE GENOMIC DNA]</scope>
    <source>
        <strain evidence="1">HDV247</strain>
    </source>
</reference>
<dbReference type="EMBL" id="JH650971">
    <property type="protein sequence ID" value="EXA44874.1"/>
    <property type="molecule type" value="Genomic_DNA"/>
</dbReference>
<proteinExistence type="predicted"/>
<accession>W9PIH9</accession>
<dbReference type="EMBL" id="JH650971">
    <property type="protein sequence ID" value="EXA44873.1"/>
    <property type="molecule type" value="Genomic_DNA"/>
</dbReference>
<dbReference type="EMBL" id="JH650971">
    <property type="protein sequence ID" value="EXA44876.1"/>
    <property type="molecule type" value="Genomic_DNA"/>
</dbReference>
<dbReference type="EMBL" id="JH650971">
    <property type="protein sequence ID" value="EXA44871.1"/>
    <property type="molecule type" value="Genomic_DNA"/>
</dbReference>
<protein>
    <submittedName>
        <fullName evidence="1">Uncharacterized protein</fullName>
    </submittedName>
</protein>
<reference evidence="1" key="2">
    <citation type="submission" date="2012-05" db="EMBL/GenBank/DDBJ databases">
        <title>Annotation of the Genome Sequence of Fusarium oxysporum HDV247.</title>
        <authorList>
            <consortium name="The Broad Institute Genomics Platform"/>
            <person name="Ma L.-J."/>
            <person name="Corby-Kistler H."/>
            <person name="Broz K."/>
            <person name="Gale L.R."/>
            <person name="Jonkers W."/>
            <person name="O'Donnell K."/>
            <person name="Ploetz R."/>
            <person name="Steinberg C."/>
            <person name="Schwartz D.C."/>
            <person name="VanEtten H."/>
            <person name="Zhou S."/>
            <person name="Young S.K."/>
            <person name="Zeng Q."/>
            <person name="Gargeya S."/>
            <person name="Fitzgerald M."/>
            <person name="Abouelleil A."/>
            <person name="Alvarado L."/>
            <person name="Chapman S.B."/>
            <person name="Gainer-Dewar J."/>
            <person name="Goldberg J."/>
            <person name="Griggs A."/>
            <person name="Gujja S."/>
            <person name="Hansen M."/>
            <person name="Howarth C."/>
            <person name="Imamovic A."/>
            <person name="Ireland A."/>
            <person name="Larimer J."/>
            <person name="McCowan C."/>
            <person name="Murphy C."/>
            <person name="Pearson M."/>
            <person name="Poon T.W."/>
            <person name="Priest M."/>
            <person name="Roberts A."/>
            <person name="Saif S."/>
            <person name="Shea T."/>
            <person name="Sykes S."/>
            <person name="Wortman J."/>
            <person name="Nusbaum C."/>
            <person name="Birren B."/>
        </authorList>
    </citation>
    <scope>NUCLEOTIDE SEQUENCE</scope>
    <source>
        <strain evidence="1">HDV247</strain>
    </source>
</reference>
<dbReference type="Proteomes" id="UP000030751">
    <property type="component" value="Unassembled WGS sequence"/>
</dbReference>
<evidence type="ECO:0000313" key="1">
    <source>
        <dbReference type="EMBL" id="EXA44873.1"/>
    </source>
</evidence>
<dbReference type="EMBL" id="JH650971">
    <property type="protein sequence ID" value="EXA44869.1"/>
    <property type="molecule type" value="Genomic_DNA"/>
</dbReference>
<dbReference type="EMBL" id="JH650971">
    <property type="protein sequence ID" value="EXA44875.1"/>
    <property type="molecule type" value="Genomic_DNA"/>
</dbReference>
<dbReference type="EMBL" id="JH650971">
    <property type="protein sequence ID" value="EXA44872.1"/>
    <property type="molecule type" value="Genomic_DNA"/>
</dbReference>
<dbReference type="AlphaFoldDB" id="W9PIH9"/>
<sequence>MFSTVGIENEQADKQQIPSLKIKFSQYSASSWHQLISPPRNLPIFRNTTACPSREACPCQMLHAWGLIFHPSRYSIETLLFFVTGLACLTQTKTSFGLQPTCAYDHQPLNQIRDLMDRSIRVWTPDANTRIEKRRRHLWSLGI</sequence>
<dbReference type="HOGENOM" id="CLU_1806235_0_0_1"/>
<name>W9PIH9_FUSOX</name>
<organism evidence="1">
    <name type="scientific">Fusarium oxysporum f. sp. pisi HDV247</name>
    <dbReference type="NCBI Taxonomy" id="1080344"/>
    <lineage>
        <taxon>Eukaryota</taxon>
        <taxon>Fungi</taxon>
        <taxon>Dikarya</taxon>
        <taxon>Ascomycota</taxon>
        <taxon>Pezizomycotina</taxon>
        <taxon>Sordariomycetes</taxon>
        <taxon>Hypocreomycetidae</taxon>
        <taxon>Hypocreales</taxon>
        <taxon>Nectriaceae</taxon>
        <taxon>Fusarium</taxon>
        <taxon>Fusarium oxysporum species complex</taxon>
    </lineage>
</organism>